<name>A0ABU3ADU6_9FLAO</name>
<dbReference type="InterPro" id="IPR036942">
    <property type="entry name" value="Beta-barrel_TonB_sf"/>
</dbReference>
<gene>
    <name evidence="5" type="ORF">RM706_13565</name>
</gene>
<feature type="signal peptide" evidence="4">
    <location>
        <begin position="1"/>
        <end position="20"/>
    </location>
</feature>
<evidence type="ECO:0000256" key="4">
    <source>
        <dbReference type="SAM" id="SignalP"/>
    </source>
</evidence>
<dbReference type="Proteomes" id="UP001255246">
    <property type="component" value="Unassembled WGS sequence"/>
</dbReference>
<dbReference type="RefSeq" id="WP_311352453.1">
    <property type="nucleotide sequence ID" value="NZ_JAVRHR010000003.1"/>
</dbReference>
<evidence type="ECO:0000313" key="5">
    <source>
        <dbReference type="EMBL" id="MDT0608070.1"/>
    </source>
</evidence>
<keyword evidence="6" id="KW-1185">Reference proteome</keyword>
<feature type="chain" id="PRO_5046510975" evidence="4">
    <location>
        <begin position="21"/>
        <end position="582"/>
    </location>
</feature>
<organism evidence="5 6">
    <name type="scientific">Croceitalea rosinachiae</name>
    <dbReference type="NCBI Taxonomy" id="3075596"/>
    <lineage>
        <taxon>Bacteria</taxon>
        <taxon>Pseudomonadati</taxon>
        <taxon>Bacteroidota</taxon>
        <taxon>Flavobacteriia</taxon>
        <taxon>Flavobacteriales</taxon>
        <taxon>Flavobacteriaceae</taxon>
        <taxon>Croceitalea</taxon>
    </lineage>
</organism>
<comment type="subcellular location">
    <subcellularLocation>
        <location evidence="1">Cell outer membrane</location>
    </subcellularLocation>
</comment>
<protein>
    <submittedName>
        <fullName evidence="5">TonB-dependent receptor</fullName>
    </submittedName>
</protein>
<keyword evidence="2" id="KW-0472">Membrane</keyword>
<evidence type="ECO:0000256" key="2">
    <source>
        <dbReference type="ARBA" id="ARBA00023136"/>
    </source>
</evidence>
<comment type="caution">
    <text evidence="5">The sequence shown here is derived from an EMBL/GenBank/DDBJ whole genome shotgun (WGS) entry which is preliminary data.</text>
</comment>
<sequence length="582" mass="66291">MQKKILFSILFLSLIGFVRAQETDNIGTETVTVVKPYSPTVSDAFKIKTVPNLNDSIVLQKKKIEYSIFSVPVASTFTPAKAKAATVEKLPPPILYNSYASVGLGNFNNALIDFYTSRELGRDEDLLDFGLSHHSSRGDINSTPLETDLYNTKLDISYAKKDRDYNWGTAIGLQHQLYNWYGLESGTFTQTQVDAIDERQNYFNAEVKANLNVEDSFFKNGNVMVRRFWDTSESAENRAVLQSEIEVPITDELVNVKAKFDYVSGNFKNDNLNNTTNDSEIDYGHFQVGVNPSFLVLRDELTLNLGANFVYGSDIERNNGSFYIYPAVTASYRLLDDQVIAYGGIEGDLRQNSYHDFVDDNPYVSPTLFIQPTDQQYEGYLGIKGQLFSNVGYNIKGSYMAENRRPLFFLNPQNLFRTDDQGYNYGNSFQVFYDDIKTMGIFAELNVDVNRNFTMGLNAEYYNYNTETNNPAWNLPEIKGSLFMDYQITDQWFAGANLFYMGERQDLQSQAVQNLPANEFPSTIVTLDSFFDANAHLGYRFNDQLSVFAKLSNIANNNYQNWYNFRVQGFQALAGVSYKFDF</sequence>
<keyword evidence="3" id="KW-0998">Cell outer membrane</keyword>
<reference evidence="5 6" key="1">
    <citation type="submission" date="2023-09" db="EMBL/GenBank/DDBJ databases">
        <authorList>
            <person name="Rey-Velasco X."/>
        </authorList>
    </citation>
    <scope>NUCLEOTIDE SEQUENCE [LARGE SCALE GENOMIC DNA]</scope>
    <source>
        <strain evidence="5 6">F388</strain>
    </source>
</reference>
<evidence type="ECO:0000256" key="3">
    <source>
        <dbReference type="ARBA" id="ARBA00023237"/>
    </source>
</evidence>
<dbReference type="EMBL" id="JAVRHR010000003">
    <property type="protein sequence ID" value="MDT0608070.1"/>
    <property type="molecule type" value="Genomic_DNA"/>
</dbReference>
<proteinExistence type="predicted"/>
<keyword evidence="5" id="KW-0675">Receptor</keyword>
<dbReference type="SUPFAM" id="SSF56935">
    <property type="entry name" value="Porins"/>
    <property type="match status" value="1"/>
</dbReference>
<accession>A0ABU3ADU6</accession>
<evidence type="ECO:0000313" key="6">
    <source>
        <dbReference type="Proteomes" id="UP001255246"/>
    </source>
</evidence>
<dbReference type="Gene3D" id="2.40.170.20">
    <property type="entry name" value="TonB-dependent receptor, beta-barrel domain"/>
    <property type="match status" value="1"/>
</dbReference>
<keyword evidence="4" id="KW-0732">Signal</keyword>
<evidence type="ECO:0000256" key="1">
    <source>
        <dbReference type="ARBA" id="ARBA00004442"/>
    </source>
</evidence>